<dbReference type="InterPro" id="IPR051943">
    <property type="entry name" value="TRAFAC_Dynamin-like_GTPase"/>
</dbReference>
<feature type="region of interest" description="Disordered" evidence="1">
    <location>
        <begin position="1"/>
        <end position="24"/>
    </location>
</feature>
<gene>
    <name evidence="3" type="ORF">GCM10023200_49120</name>
</gene>
<dbReference type="Proteomes" id="UP001500928">
    <property type="component" value="Unassembled WGS sequence"/>
</dbReference>
<accession>A0ABP9C7D3</accession>
<sequence length="620" mass="65661">MHGEAVHRPSTAGEPMTTTTATPPDARRAAAKLLDDAVALARELDRDDVATSLARDGARLLDPGARVLVVGDYKQGKSSLVDALVGADVCPVHADVATALPTVVRHGEEPSAVLVGPHGRVDVTPSRLAGAVTGRDDEPGWGHAEVALDAPLLADGITLVDTPGAGGPGGTPATRVLTELPAADAVLLLSDASRELAAGEVELLRAAVAHVPTVLVALTRTDLHPAWREVRDLDTALLAERGLAVEVVGVSAELARHARGRWGTPVGDELAVASGIPALRELLRRRIAEPAGTRTGRAVGEHVAGVLASVRAAPAAELAALEAPARVRELDEALRAATERAAATKDRSARWQQTLADGVADLSSDIEWDLRDRVRQVVRTAEETLETVDPSRVWDQFEPWLAEEVGRAAATTYLWAGERTWWLAERVAAHFAEPAADGAPPGTAPVPAGRFSAELSVLPAVPPPDLDRLRVGQALVVGLRGSYSGVVMVGLVSTLSGLALINPFSVGAGVLLGGRTVREERRRALRRRQLDARRVVRQYAEEVQFVLGKHTKDMLREVQRTLRDHFTGRAEEVTMGAAAAVKAATAARDLDADVRRRRTAAVRARLERIDGLLARCGASS</sequence>
<comment type="caution">
    <text evidence="3">The sequence shown here is derived from an EMBL/GenBank/DDBJ whole genome shotgun (WGS) entry which is preliminary data.</text>
</comment>
<organism evidence="3 4">
    <name type="scientific">Actinomycetospora chlora</name>
    <dbReference type="NCBI Taxonomy" id="663608"/>
    <lineage>
        <taxon>Bacteria</taxon>
        <taxon>Bacillati</taxon>
        <taxon>Actinomycetota</taxon>
        <taxon>Actinomycetes</taxon>
        <taxon>Pseudonocardiales</taxon>
        <taxon>Pseudonocardiaceae</taxon>
        <taxon>Actinomycetospora</taxon>
    </lineage>
</organism>
<name>A0ABP9C7D3_9PSEU</name>
<proteinExistence type="predicted"/>
<dbReference type="SUPFAM" id="SSF52540">
    <property type="entry name" value="P-loop containing nucleoside triphosphate hydrolases"/>
    <property type="match status" value="1"/>
</dbReference>
<evidence type="ECO:0000256" key="1">
    <source>
        <dbReference type="SAM" id="MobiDB-lite"/>
    </source>
</evidence>
<dbReference type="EMBL" id="BAABHO010000052">
    <property type="protein sequence ID" value="GAA4805816.1"/>
    <property type="molecule type" value="Genomic_DNA"/>
</dbReference>
<keyword evidence="4" id="KW-1185">Reference proteome</keyword>
<dbReference type="PANTHER" id="PTHR43681:SF1">
    <property type="entry name" value="SARCALUMENIN"/>
    <property type="match status" value="1"/>
</dbReference>
<feature type="compositionally biased region" description="Low complexity" evidence="1">
    <location>
        <begin position="9"/>
        <end position="24"/>
    </location>
</feature>
<dbReference type="InterPro" id="IPR027417">
    <property type="entry name" value="P-loop_NTPase"/>
</dbReference>
<dbReference type="Pfam" id="PF00350">
    <property type="entry name" value="Dynamin_N"/>
    <property type="match status" value="1"/>
</dbReference>
<evidence type="ECO:0000259" key="2">
    <source>
        <dbReference type="Pfam" id="PF00350"/>
    </source>
</evidence>
<feature type="domain" description="Dynamin N-terminal" evidence="2">
    <location>
        <begin position="67"/>
        <end position="208"/>
    </location>
</feature>
<reference evidence="4" key="1">
    <citation type="journal article" date="2019" name="Int. J. Syst. Evol. Microbiol.">
        <title>The Global Catalogue of Microorganisms (GCM) 10K type strain sequencing project: providing services to taxonomists for standard genome sequencing and annotation.</title>
        <authorList>
            <consortium name="The Broad Institute Genomics Platform"/>
            <consortium name="The Broad Institute Genome Sequencing Center for Infectious Disease"/>
            <person name="Wu L."/>
            <person name="Ma J."/>
        </authorList>
    </citation>
    <scope>NUCLEOTIDE SEQUENCE [LARGE SCALE GENOMIC DNA]</scope>
    <source>
        <strain evidence="4">JCM 17979</strain>
    </source>
</reference>
<evidence type="ECO:0000313" key="4">
    <source>
        <dbReference type="Proteomes" id="UP001500928"/>
    </source>
</evidence>
<dbReference type="PANTHER" id="PTHR43681">
    <property type="entry name" value="TRANSMEMBRANE GTPASE FZO"/>
    <property type="match status" value="1"/>
</dbReference>
<evidence type="ECO:0000313" key="3">
    <source>
        <dbReference type="EMBL" id="GAA4805816.1"/>
    </source>
</evidence>
<protein>
    <submittedName>
        <fullName evidence="3">Isoniazid inducible protein IniA</fullName>
    </submittedName>
</protein>
<dbReference type="Gene3D" id="3.40.50.300">
    <property type="entry name" value="P-loop containing nucleotide triphosphate hydrolases"/>
    <property type="match status" value="1"/>
</dbReference>
<dbReference type="InterPro" id="IPR045063">
    <property type="entry name" value="Dynamin_N"/>
</dbReference>